<dbReference type="PANTHER" id="PTHR42953:SF3">
    <property type="entry name" value="HIGH-AFFINITY ZINC UPTAKE SYSTEM PROTEIN ZNUA"/>
    <property type="match status" value="1"/>
</dbReference>
<comment type="similarity">
    <text evidence="1">Belongs to the bacterial solute-binding protein 9 family.</text>
</comment>
<protein>
    <submittedName>
        <fullName evidence="4">Zinc ABC transporter, substrate-binding protein ZnuA</fullName>
    </submittedName>
</protein>
<dbReference type="InterPro" id="IPR050492">
    <property type="entry name" value="Bact_metal-bind_prot9"/>
</dbReference>
<dbReference type="GO" id="GO:0030001">
    <property type="term" value="P:metal ion transport"/>
    <property type="evidence" value="ECO:0007669"/>
    <property type="project" value="InterPro"/>
</dbReference>
<name>A0A3B0TEN2_9ZZZZ</name>
<dbReference type="SUPFAM" id="SSF53807">
    <property type="entry name" value="Helical backbone' metal receptor"/>
    <property type="match status" value="1"/>
</dbReference>
<dbReference type="Gene3D" id="3.40.50.1980">
    <property type="entry name" value="Nitrogenase molybdenum iron protein domain"/>
    <property type="match status" value="2"/>
</dbReference>
<dbReference type="AlphaFoldDB" id="A0A3B0TEN2"/>
<dbReference type="GO" id="GO:0046872">
    <property type="term" value="F:metal ion binding"/>
    <property type="evidence" value="ECO:0007669"/>
    <property type="project" value="InterPro"/>
</dbReference>
<dbReference type="Pfam" id="PF01297">
    <property type="entry name" value="ZnuA"/>
    <property type="match status" value="1"/>
</dbReference>
<organism evidence="4">
    <name type="scientific">hydrothermal vent metagenome</name>
    <dbReference type="NCBI Taxonomy" id="652676"/>
    <lineage>
        <taxon>unclassified sequences</taxon>
        <taxon>metagenomes</taxon>
        <taxon>ecological metagenomes</taxon>
    </lineage>
</organism>
<proteinExistence type="inferred from homology"/>
<keyword evidence="2" id="KW-0813">Transport</keyword>
<evidence type="ECO:0000256" key="3">
    <source>
        <dbReference type="ARBA" id="ARBA00022729"/>
    </source>
</evidence>
<evidence type="ECO:0000256" key="2">
    <source>
        <dbReference type="ARBA" id="ARBA00022448"/>
    </source>
</evidence>
<dbReference type="EMBL" id="UOEM01000034">
    <property type="protein sequence ID" value="VAW11797.1"/>
    <property type="molecule type" value="Genomic_DNA"/>
</dbReference>
<evidence type="ECO:0000313" key="4">
    <source>
        <dbReference type="EMBL" id="VAW11797.1"/>
    </source>
</evidence>
<sequence length="294" mass="31120">MKCNNITYLSCKSRLVKILPALLGALGGIFISAGLAQAGPKVVASIKPLHSLVAAVMEGVGEAALIVDGAASPHNFSLKPSKARKIESAEVIFWFGPRLEAFLQKPIKTLGAGARVVVLSEALDGAESHPWLDPHLAKAMVAKIEPALAGADPANALAYAANAQALAERLDALRHEVAEILSPVRTKPFLVFHDAYRAFTRAFGLNAVGAITTGHHVRPGAARIAKIRARIKELGRVCIFSEPQFKPNLVAVIVEGTAARTGVLDPLGAALKPGPDLYFTLIRNLARSIENCLT</sequence>
<dbReference type="InterPro" id="IPR006127">
    <property type="entry name" value="ZnuA-like"/>
</dbReference>
<gene>
    <name evidence="4" type="ORF">MNBD_ALPHA09-770</name>
</gene>
<keyword evidence="3" id="KW-0732">Signal</keyword>
<dbReference type="PANTHER" id="PTHR42953">
    <property type="entry name" value="HIGH-AFFINITY ZINC UPTAKE SYSTEM PROTEIN ZNUA-RELATED"/>
    <property type="match status" value="1"/>
</dbReference>
<accession>A0A3B0TEN2</accession>
<evidence type="ECO:0000256" key="1">
    <source>
        <dbReference type="ARBA" id="ARBA00011028"/>
    </source>
</evidence>
<reference evidence="4" key="1">
    <citation type="submission" date="2018-06" db="EMBL/GenBank/DDBJ databases">
        <authorList>
            <person name="Zhirakovskaya E."/>
        </authorList>
    </citation>
    <scope>NUCLEOTIDE SEQUENCE</scope>
</reference>